<keyword evidence="2" id="KW-0645">Protease</keyword>
<feature type="compositionally biased region" description="Polar residues" evidence="5">
    <location>
        <begin position="573"/>
        <end position="582"/>
    </location>
</feature>
<dbReference type="InterPro" id="IPR003653">
    <property type="entry name" value="Peptidase_C48_C"/>
</dbReference>
<dbReference type="GO" id="GO:0016926">
    <property type="term" value="P:protein desumoylation"/>
    <property type="evidence" value="ECO:0007669"/>
    <property type="project" value="TreeGrafter"/>
</dbReference>
<feature type="region of interest" description="Disordered" evidence="5">
    <location>
        <begin position="551"/>
        <end position="626"/>
    </location>
</feature>
<evidence type="ECO:0000313" key="7">
    <source>
        <dbReference type="EMBL" id="KAF6229063.1"/>
    </source>
</evidence>
<feature type="compositionally biased region" description="Polar residues" evidence="5">
    <location>
        <begin position="297"/>
        <end position="309"/>
    </location>
</feature>
<feature type="compositionally biased region" description="Polar residues" evidence="5">
    <location>
        <begin position="455"/>
        <end position="466"/>
    </location>
</feature>
<keyword evidence="3" id="KW-0378">Hydrolase</keyword>
<gene>
    <name evidence="7" type="ORF">HO133_007177</name>
</gene>
<feature type="region of interest" description="Disordered" evidence="5">
    <location>
        <begin position="157"/>
        <end position="200"/>
    </location>
</feature>
<feature type="compositionally biased region" description="Polar residues" evidence="5">
    <location>
        <begin position="688"/>
        <end position="703"/>
    </location>
</feature>
<evidence type="ECO:0000313" key="8">
    <source>
        <dbReference type="Proteomes" id="UP000593566"/>
    </source>
</evidence>
<feature type="region of interest" description="Disordered" evidence="5">
    <location>
        <begin position="775"/>
        <end position="809"/>
    </location>
</feature>
<dbReference type="SUPFAM" id="SSF54001">
    <property type="entry name" value="Cysteine proteinases"/>
    <property type="match status" value="1"/>
</dbReference>
<evidence type="ECO:0000256" key="3">
    <source>
        <dbReference type="ARBA" id="ARBA00022801"/>
    </source>
</evidence>
<dbReference type="PANTHER" id="PTHR12606:SF141">
    <property type="entry name" value="GH15225P-RELATED"/>
    <property type="match status" value="1"/>
</dbReference>
<feature type="compositionally biased region" description="Polar residues" evidence="5">
    <location>
        <begin position="592"/>
        <end position="607"/>
    </location>
</feature>
<dbReference type="PANTHER" id="PTHR12606">
    <property type="entry name" value="SENTRIN/SUMO-SPECIFIC PROTEASE"/>
    <property type="match status" value="1"/>
</dbReference>
<dbReference type="PROSITE" id="PS50600">
    <property type="entry name" value="ULP_PROTEASE"/>
    <property type="match status" value="1"/>
</dbReference>
<dbReference type="GO" id="GO:0005634">
    <property type="term" value="C:nucleus"/>
    <property type="evidence" value="ECO:0007669"/>
    <property type="project" value="TreeGrafter"/>
</dbReference>
<protein>
    <recommendedName>
        <fullName evidence="6">Ubiquitin-like protease family profile domain-containing protein</fullName>
    </recommendedName>
</protein>
<evidence type="ECO:0000256" key="1">
    <source>
        <dbReference type="ARBA" id="ARBA00005234"/>
    </source>
</evidence>
<evidence type="ECO:0000256" key="5">
    <source>
        <dbReference type="SAM" id="MobiDB-lite"/>
    </source>
</evidence>
<reference evidence="7 8" key="1">
    <citation type="journal article" date="2020" name="Genomics">
        <title>Complete, high-quality genomes from long-read metagenomic sequencing of two wolf lichen thalli reveals enigmatic genome architecture.</title>
        <authorList>
            <person name="McKenzie S.K."/>
            <person name="Walston R.F."/>
            <person name="Allen J.L."/>
        </authorList>
    </citation>
    <scope>NUCLEOTIDE SEQUENCE [LARGE SCALE GENOMIC DNA]</scope>
    <source>
        <strain evidence="7">WasteWater1</strain>
    </source>
</reference>
<accession>A0A8H6KYB0</accession>
<dbReference type="RefSeq" id="XP_037156705.1">
    <property type="nucleotide sequence ID" value="XM_037298070.1"/>
</dbReference>
<dbReference type="InterPro" id="IPR038765">
    <property type="entry name" value="Papain-like_cys_pep_sf"/>
</dbReference>
<dbReference type="GO" id="GO:0016929">
    <property type="term" value="F:deSUMOylase activity"/>
    <property type="evidence" value="ECO:0007669"/>
    <property type="project" value="TreeGrafter"/>
</dbReference>
<feature type="compositionally biased region" description="Polar residues" evidence="5">
    <location>
        <begin position="268"/>
        <end position="278"/>
    </location>
</feature>
<feature type="region of interest" description="Disordered" evidence="5">
    <location>
        <begin position="267"/>
        <end position="350"/>
    </location>
</feature>
<dbReference type="Proteomes" id="UP000593566">
    <property type="component" value="Unassembled WGS sequence"/>
</dbReference>
<comment type="similarity">
    <text evidence="1">Belongs to the peptidase C48 family.</text>
</comment>
<organism evidence="7 8">
    <name type="scientific">Letharia lupina</name>
    <dbReference type="NCBI Taxonomy" id="560253"/>
    <lineage>
        <taxon>Eukaryota</taxon>
        <taxon>Fungi</taxon>
        <taxon>Dikarya</taxon>
        <taxon>Ascomycota</taxon>
        <taxon>Pezizomycotina</taxon>
        <taxon>Lecanoromycetes</taxon>
        <taxon>OSLEUM clade</taxon>
        <taxon>Lecanoromycetidae</taxon>
        <taxon>Lecanorales</taxon>
        <taxon>Lecanorineae</taxon>
        <taxon>Parmeliaceae</taxon>
        <taxon>Letharia</taxon>
    </lineage>
</organism>
<dbReference type="EMBL" id="JACCJB010000003">
    <property type="protein sequence ID" value="KAF6229063.1"/>
    <property type="molecule type" value="Genomic_DNA"/>
</dbReference>
<evidence type="ECO:0000256" key="2">
    <source>
        <dbReference type="ARBA" id="ARBA00022670"/>
    </source>
</evidence>
<comment type="caution">
    <text evidence="7">The sequence shown here is derived from an EMBL/GenBank/DDBJ whole genome shotgun (WGS) entry which is preliminary data.</text>
</comment>
<dbReference type="AlphaFoldDB" id="A0A8H6KYB0"/>
<feature type="compositionally biased region" description="Basic and acidic residues" evidence="5">
    <location>
        <begin position="915"/>
        <end position="970"/>
    </location>
</feature>
<dbReference type="Gene3D" id="3.40.395.10">
    <property type="entry name" value="Adenoviral Proteinase, Chain A"/>
    <property type="match status" value="1"/>
</dbReference>
<feature type="domain" description="Ubiquitin-like protease family profile" evidence="6">
    <location>
        <begin position="1012"/>
        <end position="1196"/>
    </location>
</feature>
<sequence length="1236" mass="135530">MDSSPGSDRMDWEEDSSLHIIQPASSPWRKRSFDTYNDTNEPYHPNEDYSGYRVTDTLRNHTEVVEPFIDFNGRPARYVTDFDGNVILQPIIQRQPRQPIGYYLPEWVKWIIYGVALLVFSSCELAGDAYVHTATVAVRVGDSAKRRLVEVTRKAFVPSPPPRRHRHHVPPHHRRSPIIRRVSPTSPGGRTHIPVTPPRARPTATLKEAALINHECIVNYVPGGVEHQGPGAFVSSPEDDHLMSGVTHQSCFEPLMSGALEDMEMDEYSQSNVTTSFSPYHIPGTFPESPSPPGLPSTESPTTEPQASDDSAKPHIQNTDESAISEERAVDELATPRSEPSDESDIPDVQVTIELPLQKVDSRPRNYKGELLDDWQIKVCREFQAIHPPPKEIRRHATNVPEQPQGPNPAGLIESTRSPTANGSPKTHHQQRGTSATGLIESQRSPLANGFPRFSHQQHGATTTGLIDSRRSPMANVSHTGAADGTMDVDGSTPGLLYQPQGMASIGSNDLHRSPLDLHRATTDVLHQPHGTTSIGLNDLYRSPLADVSPTRAGHVLNHSPDATSDIPHQPLGTANTGSIDSPRSPLVDASPINSQHETITTGSIESPRSPLADVTPINSPHGTNSIGLIDSPRSPLDGVSPIHLQPGMSPIGSIGSPRSPLAESHMEVGVDAMTDTHEAGPDVSDHAQGTTPVPSRSPLSSQSVMVTTTLAESSSKWSIRSLYARVQGKPKKRSPLRERMDNANIHKVPKTPKKVTWPEHGPVTGTKRFIKHEAMSHPSPASSREDSSILSSVPSDFSPQLSPTMQEEAEEVALNPLHQIYSPTCAGDDWSMSPISSNKSDVLNTTSTAEQTDAINNAGEEQNISSNSSSDNEASVQSVETPTKTAAADPSTPPSHLSPKFEELTISTRRSSLRRREKEDQAQKLRDAIAAEEKARKDKEEAEEKARKHKEEAEEKARIKAKEEEERKKTGGRRIPIEKVIQSLPPGWDEKVRINMAKGMREQLAMTSVGNALTRRDFGMVLPQPGTGDHPSGWLNDEIISGYLQAVVDHGHRRMCHPRGAKPWLHAFNPFFYTTLKERGYDAVKRWSTRAKIGGNDLKTVEYVFIPCNPSKSHWTLVVVSPVRKTIEVFDSMHGDTLDKVNTTKGWLKGELGRSYVDSEWTVVEDPVYPGRGKGPTQNNINDCGVFAVTTAKMVVLGVDPMAVSAGDMPLQRRRLVAELLNGGFSGDFEPLAVF</sequence>
<evidence type="ECO:0000259" key="6">
    <source>
        <dbReference type="PROSITE" id="PS50600"/>
    </source>
</evidence>
<dbReference type="Pfam" id="PF02902">
    <property type="entry name" value="Peptidase_C48"/>
    <property type="match status" value="1"/>
</dbReference>
<evidence type="ECO:0000256" key="4">
    <source>
        <dbReference type="ARBA" id="ARBA00022807"/>
    </source>
</evidence>
<feature type="compositionally biased region" description="Polar residues" evidence="5">
    <location>
        <begin position="789"/>
        <end position="806"/>
    </location>
</feature>
<dbReference type="GO" id="GO:0006508">
    <property type="term" value="P:proteolysis"/>
    <property type="evidence" value="ECO:0007669"/>
    <property type="project" value="UniProtKB-KW"/>
</dbReference>
<keyword evidence="4" id="KW-0788">Thiol protease</keyword>
<feature type="compositionally biased region" description="Polar residues" evidence="5">
    <location>
        <begin position="617"/>
        <end position="626"/>
    </location>
</feature>
<feature type="compositionally biased region" description="Polar residues" evidence="5">
    <location>
        <begin position="432"/>
        <end position="446"/>
    </location>
</feature>
<feature type="compositionally biased region" description="Basic residues" evidence="5">
    <location>
        <begin position="162"/>
        <end position="178"/>
    </location>
</feature>
<feature type="compositionally biased region" description="Low complexity" evidence="5">
    <location>
        <begin position="861"/>
        <end position="879"/>
    </location>
</feature>
<feature type="compositionally biased region" description="Polar residues" evidence="5">
    <location>
        <begin position="415"/>
        <end position="425"/>
    </location>
</feature>
<keyword evidence="8" id="KW-1185">Reference proteome</keyword>
<feature type="region of interest" description="Disordered" evidence="5">
    <location>
        <begin position="860"/>
        <end position="972"/>
    </location>
</feature>
<feature type="region of interest" description="Disordered" evidence="5">
    <location>
        <begin position="677"/>
        <end position="703"/>
    </location>
</feature>
<name>A0A8H6KYB0_9LECA</name>
<proteinExistence type="inferred from homology"/>
<feature type="region of interest" description="Disordered" evidence="5">
    <location>
        <begin position="398"/>
        <end position="466"/>
    </location>
</feature>
<dbReference type="GeneID" id="59335577"/>
<feature type="compositionally biased region" description="Basic and acidic residues" evidence="5">
    <location>
        <begin position="677"/>
        <end position="686"/>
    </location>
</feature>